<dbReference type="EMBL" id="CP027169">
    <property type="protein sequence ID" value="AVK04682.1"/>
    <property type="molecule type" value="Genomic_DNA"/>
</dbReference>
<gene>
    <name evidence="1" type="ORF">CSB93_6478</name>
</gene>
<dbReference type="Proteomes" id="UP000238390">
    <property type="component" value="Chromosome"/>
</dbReference>
<dbReference type="RefSeq" id="WP_031653970.1">
    <property type="nucleotide sequence ID" value="NZ_CP027169.1"/>
</dbReference>
<reference evidence="1 2" key="1">
    <citation type="submission" date="2018-02" db="EMBL/GenBank/DDBJ databases">
        <title>FDA/CDC Antimicrobial Resistant Isolate Bank Genome Sequencing.</title>
        <authorList>
            <person name="Benahmed F.H."/>
            <person name="Lutgring J.D."/>
            <person name="Yoo B."/>
            <person name="Machado M."/>
            <person name="Brown A."/>
            <person name="McAllister G."/>
            <person name="Perry A."/>
            <person name="Halpin A.L."/>
            <person name="Vavikolanu K."/>
            <person name="Ott S."/>
            <person name="Zhao X."/>
            <person name="Tallon L.J."/>
            <person name="Sadzewicz L."/>
            <person name="Aluvathingal J."/>
            <person name="Nadendla S."/>
            <person name="Voskania-kordi A."/>
            <person name="Simonyan V."/>
            <person name="Patel J."/>
            <person name="Shawar R.M."/>
        </authorList>
    </citation>
    <scope>NUCLEOTIDE SEQUENCE [LARGE SCALE GENOMIC DNA]</scope>
    <source>
        <strain evidence="1 2">AR_0356</strain>
    </source>
</reference>
<evidence type="ECO:0000313" key="2">
    <source>
        <dbReference type="Proteomes" id="UP000238390"/>
    </source>
</evidence>
<proteinExistence type="predicted"/>
<keyword evidence="2" id="KW-1185">Reference proteome</keyword>
<evidence type="ECO:0000313" key="1">
    <source>
        <dbReference type="EMBL" id="AVK04682.1"/>
    </source>
</evidence>
<accession>A0A2R3IRW8</accession>
<protein>
    <recommendedName>
        <fullName evidence="3">DUF3077 domain-containing protein</fullName>
    </recommendedName>
</protein>
<name>A0A2R3IRW8_9PSED</name>
<organism evidence="1 2">
    <name type="scientific">Pseudomonas paraeruginosa</name>
    <dbReference type="NCBI Taxonomy" id="2994495"/>
    <lineage>
        <taxon>Bacteria</taxon>
        <taxon>Pseudomonadati</taxon>
        <taxon>Pseudomonadota</taxon>
        <taxon>Gammaproteobacteria</taxon>
        <taxon>Pseudomonadales</taxon>
        <taxon>Pseudomonadaceae</taxon>
        <taxon>Pseudomonas</taxon>
    </lineage>
</organism>
<evidence type="ECO:0008006" key="3">
    <source>
        <dbReference type="Google" id="ProtNLM"/>
    </source>
</evidence>
<dbReference type="AlphaFoldDB" id="A0A2R3IRW8"/>
<sequence>MSIRPLERIADDAVEAVSYGREQTQWLAALAAAIKLDLRHGKGVHAEALAGLSHYLSYDCANYLDCEVERLRKELDAAGGAQ</sequence>